<dbReference type="InterPro" id="IPR042104">
    <property type="entry name" value="PKS_dehydratase_sf"/>
</dbReference>
<evidence type="ECO:0000259" key="11">
    <source>
        <dbReference type="PROSITE" id="PS52004"/>
    </source>
</evidence>
<dbReference type="InterPro" id="IPR020807">
    <property type="entry name" value="PKS_DH"/>
</dbReference>
<dbReference type="CDD" id="cd19535">
    <property type="entry name" value="Cyc_NRPS"/>
    <property type="match status" value="1"/>
</dbReference>
<evidence type="ECO:0000256" key="4">
    <source>
        <dbReference type="ARBA" id="ARBA00022490"/>
    </source>
</evidence>
<dbReference type="Pfam" id="PF21089">
    <property type="entry name" value="PKS_DH_N"/>
    <property type="match status" value="1"/>
</dbReference>
<gene>
    <name evidence="13" type="ORF">GCM10023189_40280</name>
</gene>
<dbReference type="Gene3D" id="3.30.559.30">
    <property type="entry name" value="Nonribosomal peptide synthetase, condensation domain"/>
    <property type="match status" value="2"/>
</dbReference>
<comment type="caution">
    <text evidence="13">The sequence shown here is derived from an EMBL/GenBank/DDBJ whole genome shotgun (WGS) entry which is preliminary data.</text>
</comment>
<dbReference type="InterPro" id="IPR036736">
    <property type="entry name" value="ACP-like_sf"/>
</dbReference>
<dbReference type="InterPro" id="IPR001242">
    <property type="entry name" value="Condensation_dom"/>
</dbReference>
<dbReference type="CDD" id="cd00833">
    <property type="entry name" value="PKS"/>
    <property type="match status" value="1"/>
</dbReference>
<dbReference type="SUPFAM" id="SSF47336">
    <property type="entry name" value="ACP-like"/>
    <property type="match status" value="1"/>
</dbReference>
<dbReference type="Pfam" id="PF02801">
    <property type="entry name" value="Ketoacyl-synt_C"/>
    <property type="match status" value="1"/>
</dbReference>
<dbReference type="Gene3D" id="1.10.1240.100">
    <property type="match status" value="1"/>
</dbReference>
<evidence type="ECO:0000256" key="2">
    <source>
        <dbReference type="ARBA" id="ARBA00004792"/>
    </source>
</evidence>
<dbReference type="Pfam" id="PF14765">
    <property type="entry name" value="PS-DH"/>
    <property type="match status" value="1"/>
</dbReference>
<accession>A0ABP8NAY1</accession>
<keyword evidence="3" id="KW-0596">Phosphopantetheine</keyword>
<feature type="region of interest" description="N-terminal hotdog fold" evidence="9">
    <location>
        <begin position="2205"/>
        <end position="2333"/>
    </location>
</feature>
<dbReference type="Pfam" id="PF00668">
    <property type="entry name" value="Condensation"/>
    <property type="match status" value="2"/>
</dbReference>
<dbReference type="InterPro" id="IPR049900">
    <property type="entry name" value="PKS_mFAS_DH"/>
</dbReference>
<keyword evidence="14" id="KW-1185">Reference proteome</keyword>
<reference evidence="14" key="1">
    <citation type="journal article" date="2019" name="Int. J. Syst. Evol. Microbiol.">
        <title>The Global Catalogue of Microorganisms (GCM) 10K type strain sequencing project: providing services to taxonomists for standard genome sequencing and annotation.</title>
        <authorList>
            <consortium name="The Broad Institute Genomics Platform"/>
            <consortium name="The Broad Institute Genome Sequencing Center for Infectious Disease"/>
            <person name="Wu L."/>
            <person name="Ma J."/>
        </authorList>
    </citation>
    <scope>NUCLEOTIDE SEQUENCE [LARGE SCALE GENOMIC DNA]</scope>
    <source>
        <strain evidence="14">JCM 17927</strain>
    </source>
</reference>
<dbReference type="Gene3D" id="3.10.129.110">
    <property type="entry name" value="Polyketide synthase dehydratase"/>
    <property type="match status" value="1"/>
</dbReference>
<dbReference type="Proteomes" id="UP001501175">
    <property type="component" value="Unassembled WGS sequence"/>
</dbReference>
<name>A0ABP8NAY1_9BACT</name>
<dbReference type="InterPro" id="IPR045851">
    <property type="entry name" value="AMP-bd_C_sf"/>
</dbReference>
<dbReference type="Gene3D" id="3.30.559.10">
    <property type="entry name" value="Chloramphenicol acetyltransferase-like domain"/>
    <property type="match status" value="2"/>
</dbReference>
<evidence type="ECO:0000256" key="8">
    <source>
        <dbReference type="ARBA" id="ARBA00022737"/>
    </source>
</evidence>
<dbReference type="InterPro" id="IPR025110">
    <property type="entry name" value="AMP-bd_C"/>
</dbReference>
<keyword evidence="4" id="KW-0963">Cytoplasm</keyword>
<evidence type="ECO:0000259" key="10">
    <source>
        <dbReference type="PROSITE" id="PS50075"/>
    </source>
</evidence>
<dbReference type="InterPro" id="IPR000873">
    <property type="entry name" value="AMP-dep_synth/lig_dom"/>
</dbReference>
<comment type="subcellular location">
    <subcellularLocation>
        <location evidence="1">Cytoplasm</location>
    </subcellularLocation>
</comment>
<dbReference type="Pfam" id="PF00109">
    <property type="entry name" value="ketoacyl-synt"/>
    <property type="match status" value="1"/>
</dbReference>
<dbReference type="Gene3D" id="3.40.50.980">
    <property type="match status" value="2"/>
</dbReference>
<sequence>MAAFNQLSDDEKRRQLIALKNRLTKDASQSAAKQTYGPLPAALPDQENRYKPFPLADIQASYFAGRHLLPPNERVGCHSYLEFEVREADLARMESAWNKLVRHHDMLRTIILKNGQQQIQQETPHYNIQCYVFNDHCLDGHLQLVREEMSHKHYGAGEWPLFDVRATVHGDVTTFHVSIDSWITDGPSAFMLFQQWRQLYIGGVEPETISISFRDYMLASRKVEQHPLYKKHLAFWQSKLSTLKGGPALPYCKNSSVKNIAERIRLEYNTDEQAWQNIKSAAQEMEVSPTTLLLTLFVNVLREFSSVNEFAIVLTTTSRLPLHVDVTKLFGPFTSTSIFYAVHDSSASLPNQAKAVQKQLWEDLDHSLVSGIAAMRAVSAGTIAPAIPVVFTSLLNSKKEAGSWLDTQTYGVAQTPQVLLDHQLMEKAGCLHVRWDVAHNYFENDFTRTLFDAFCSSLHVLKKGEPVEDIGAAEFRFPSIDYNSPVPAEPFSLTSLQQSYLAHKLHPDKKPTIVYQEFEVREFDVARFDEAIGKLVCMHPALHTIFTGKGSQYVSPGVCCFVTPLNSLVELPEAEQQAQLDATRMEMSGRFFSIKTWPYFDIRISVVVPGKAIVHIALDMMIADGFSVLLLYSQLFSLYAGEAQEIPEMRLTQSNYVHALDSKKDGALYELSRKYWNGKIKTLHKGPALPLLAGRAHVKLPVRISDYCSEWNILRQKALALNVQPAAILLALYAEVIAAWSNTPVFSIVCVDYEHRRRLVGSEALLGDMTNLCWITSEGKSFTDKVVAANRQLISDQRNSRVSGIEGFRQNASDGKATSLSFPVVFTNCLDLPPTPLPASVTPLTGLSNTPMVLLDLFVYEQAGVLHCNWDYDGAQLSADLARGISTAFHEMAGKLCTDTDFWQQERLVQQADQSFNSNALSLQQRLELLTQWNNTDCDYNRNICLHRLFEEQAERVPENIATVTSESMLTYRELNGRANQMAHFLQKQGVSPNMLVGICMERSHDMIVSVLAIQKAGGAYVPLNVGDPVSRIQSIVETAKIKIIITSLSIYEKMNIDGLRFIFIDGDEGLVRREHAGHAPITNGSANDLAYAIFTSGSTGNPKGVIVKHRPVVNLIEWAQKTFQFTEKDRTLFVSPLSFDLSVFDIFGLLAFGGSIRICTEEERQNAKALSNILLHEPISFWNSAPSALQLLVPFLKLQKDITNDCMRLVFLSGDWIPLTLPGEMKKAFPSAEVISLGGATEAAVWSNYYPVKHINQAWRSIPYGRPIQNARYYILDEDKKPCAIGETGELYIGGECLSEGYINAPQLTAEKFLPDPFHDRSGFRMYRTGDLARFFPDGNIEFLGRADHQVKIRGFRIELGEIDAALQKSGMDEAVTIMREETSGNRMLVAFVVLRAMDKNEEHVKRSLSTLLPDYMIPSRVIFLDAMPITENGKVDRKVLTAETIPSIEARYTKHGQEQDKAKEQENAPSNRKILKELVDNFVRTEVAVILECSEERVEPLSNIGHLGFNSLHYTRLGAELMEKLQSDINPTDFFQHNTVDKIGSFLIDRYEQSLVCYFGQKLKAALNSPSAKNETINKEPAQVAKQTIDFKVFTPVTVRPDTRNEQDVAVIGMYGKMPEADELNEFWRNLAHEKDCIIEIPSDRWDWRAIFGDPQKEDNKTLSNKGGFMRVIDQFDAAFFGISPREAELMDPRQRMLLENVWHSLEDAGYPASQLHGKDIGIFIGATGDEFASLSINKSPRIDNFTLSGISRTMLTNRVSYFFNWSGPSEVIDTACSSSLVAIHNAVNALHNGDCSLAIAGGVNIIIDPKPHICLSKIGMLSPDGKCKTFDASANGYVRGEGIGTVILKPLNKAIEDGDNIYAVIKATSLNHGGKANALTAPNPEAQSKLLVTAYRRAGIDPASVTYIEMHGTGTALGDPIEINALKDAFGKLYWENRTALKAQRTALGSIKTNIGHLESAAGIASFLKAVLAIKHKMIPGAIHLNELNPHIELGGSPFYIARHTIDWKTVSDDEGKALPRRAGVSSFGFGGVNAHIVLEEFIPPVLQKKVVPTLLVLSAKDEMQLKTYAAGLLEHLENNKDTIELADLAYTLQAGREHMEERVSCMVQSIQHCMGALRAFINGSTENLHRGNVKRDRDKIQLLDGSEGKAFIRAVMNERILEKIASLWAWGMEVEWHLLADGNYRRIPLPVYPFKKERHWPAFMESGAKAGASPKKIAASLPGSSYSIVLTGRESFLEDHVINEKKILPGMACVAFVCHAYEQRYGMQPNTLSDITWLHPVLFDEDRPLRLDFSFEVKNEKIQALCTSVGEGEQRTHFMATMSRCALTPEPAVSLDIVKSGNKRSLEACYSLLAGKGICYGKTFRVIKKLWMQNGDAVAHMVGTAPAGIKDAIPFLDGALQTVALQQLITRPDKGLSIPYNIDRIRIYKMLSHNCLVHVKAPLRSGQLEKTDVLLTDEAGEVLISIQGSTARSAPLKDAVNTNQPVHFYTEQWRKAGFISTVPSNFGLQRVLVLNNQALAQQLEKMQTPVINAQHIRDGVAVFNDCGFQLNLNSFLQVKELLLLLAGDAFPGSIIWQMNACTFLGLGVEEMTSTIYLQFFNLCKLLVRSRVLKPLQLIVVYPADHPVRIPVSALSSFGKSLHKENPSLTFKFLEAGASLLQDEAALVERITVVAAAPAMKDSWRCMDTKPGALEFRELIANGAPHPKASLQITSNDICLITGGTGKIGWLLGNHLAEEFRCKVILAGRSISPEQSEALTGLNEKGSQIIYHPCDLGNGSQVQELVSLIEQQYGMLTGVFHCAGTLKDSLLRNKQKEDVERVFAGKLRGALHVHDATQLHSLKFFVLFSSLTAVTGNIGQTDYAYANRFLEEWSDYRNTLAGQKQCSGVTISISWPLWNEGGMQVPEHALAAMKAQTGMEPVNTAAAFGILKQCISAGAGRYIAVSGNRSWIDRLLMPEAIDKEGTGARPLQDAVTVKR</sequence>
<dbReference type="Pfam" id="PF00550">
    <property type="entry name" value="PP-binding"/>
    <property type="match status" value="1"/>
</dbReference>
<dbReference type="Gene3D" id="3.40.47.10">
    <property type="match status" value="1"/>
</dbReference>
<keyword evidence="5" id="KW-0597">Phosphoprotein</keyword>
<dbReference type="InterPro" id="IPR036291">
    <property type="entry name" value="NAD(P)-bd_dom_sf"/>
</dbReference>
<feature type="domain" description="Carrier" evidence="10">
    <location>
        <begin position="1479"/>
        <end position="1553"/>
    </location>
</feature>
<dbReference type="InterPro" id="IPR049490">
    <property type="entry name" value="C883_1060-like_KR_N"/>
</dbReference>
<evidence type="ECO:0000313" key="13">
    <source>
        <dbReference type="EMBL" id="GAA4462941.1"/>
    </source>
</evidence>
<comment type="pathway">
    <text evidence="2">Antibiotic biosynthesis.</text>
</comment>
<organism evidence="13 14">
    <name type="scientific">Nibrella saemangeumensis</name>
    <dbReference type="NCBI Taxonomy" id="1084526"/>
    <lineage>
        <taxon>Bacteria</taxon>
        <taxon>Pseudomonadati</taxon>
        <taxon>Bacteroidota</taxon>
        <taxon>Cytophagia</taxon>
        <taxon>Cytophagales</taxon>
        <taxon>Spirosomataceae</taxon>
        <taxon>Nibrella</taxon>
    </lineage>
</organism>
<dbReference type="SUPFAM" id="SSF53901">
    <property type="entry name" value="Thiolase-like"/>
    <property type="match status" value="1"/>
</dbReference>
<dbReference type="PROSITE" id="PS52019">
    <property type="entry name" value="PKS_MFAS_DH"/>
    <property type="match status" value="1"/>
</dbReference>
<dbReference type="RefSeq" id="WP_345246388.1">
    <property type="nucleotide sequence ID" value="NZ_BAABHD010000072.1"/>
</dbReference>
<dbReference type="InterPro" id="IPR013968">
    <property type="entry name" value="PKS_KR"/>
</dbReference>
<dbReference type="InterPro" id="IPR049552">
    <property type="entry name" value="PKS_DH_N"/>
</dbReference>
<dbReference type="SUPFAM" id="SSF56801">
    <property type="entry name" value="Acetyl-CoA synthetase-like"/>
    <property type="match status" value="1"/>
</dbReference>
<evidence type="ECO:0000256" key="5">
    <source>
        <dbReference type="ARBA" id="ARBA00022553"/>
    </source>
</evidence>
<dbReference type="CDD" id="cd05930">
    <property type="entry name" value="A_NRPS"/>
    <property type="match status" value="1"/>
</dbReference>
<dbReference type="Pfam" id="PF08659">
    <property type="entry name" value="KR"/>
    <property type="match status" value="1"/>
</dbReference>
<dbReference type="Gene3D" id="1.10.1200.10">
    <property type="entry name" value="ACP-like"/>
    <property type="match status" value="1"/>
</dbReference>
<dbReference type="InterPro" id="IPR049551">
    <property type="entry name" value="PKS_DH_C"/>
</dbReference>
<dbReference type="Gene3D" id="2.30.38.10">
    <property type="entry name" value="Luciferase, Domain 3"/>
    <property type="match status" value="1"/>
</dbReference>
<dbReference type="InterPro" id="IPR020841">
    <property type="entry name" value="PKS_Beta-ketoAc_synthase_dom"/>
</dbReference>
<dbReference type="InterPro" id="IPR014031">
    <property type="entry name" value="Ketoacyl_synth_C"/>
</dbReference>
<proteinExistence type="predicted"/>
<feature type="region of interest" description="C-terminal hotdog fold" evidence="9">
    <location>
        <begin position="2345"/>
        <end position="2484"/>
    </location>
</feature>
<dbReference type="SMART" id="SM00825">
    <property type="entry name" value="PKS_KS"/>
    <property type="match status" value="1"/>
</dbReference>
<dbReference type="SUPFAM" id="SSF52777">
    <property type="entry name" value="CoA-dependent acyltransferases"/>
    <property type="match status" value="4"/>
</dbReference>
<keyword evidence="8" id="KW-0677">Repeat</keyword>
<dbReference type="Gene3D" id="3.30.300.30">
    <property type="match status" value="1"/>
</dbReference>
<feature type="active site" description="Proton donor; for dehydratase activity" evidence="9">
    <location>
        <position position="2401"/>
    </location>
</feature>
<evidence type="ECO:0000259" key="12">
    <source>
        <dbReference type="PROSITE" id="PS52019"/>
    </source>
</evidence>
<dbReference type="InterPro" id="IPR023213">
    <property type="entry name" value="CAT-like_dom_sf"/>
</dbReference>
<dbReference type="InterPro" id="IPR014030">
    <property type="entry name" value="Ketoacyl_synth_N"/>
</dbReference>
<evidence type="ECO:0000256" key="1">
    <source>
        <dbReference type="ARBA" id="ARBA00004496"/>
    </source>
</evidence>
<dbReference type="PROSITE" id="PS52004">
    <property type="entry name" value="KS3_2"/>
    <property type="match status" value="1"/>
</dbReference>
<dbReference type="InterPro" id="IPR057326">
    <property type="entry name" value="KR_dom"/>
</dbReference>
<dbReference type="SMART" id="SM00826">
    <property type="entry name" value="PKS_DH"/>
    <property type="match status" value="1"/>
</dbReference>
<dbReference type="InterPro" id="IPR016039">
    <property type="entry name" value="Thiolase-like"/>
</dbReference>
<dbReference type="Pfam" id="PF13193">
    <property type="entry name" value="AMP-binding_C"/>
    <property type="match status" value="1"/>
</dbReference>
<feature type="active site" description="Proton acceptor; for dehydratase activity" evidence="9">
    <location>
        <position position="2244"/>
    </location>
</feature>
<dbReference type="InterPro" id="IPR050091">
    <property type="entry name" value="PKS_NRPS_Biosynth_Enz"/>
</dbReference>
<evidence type="ECO:0000256" key="6">
    <source>
        <dbReference type="ARBA" id="ARBA00022598"/>
    </source>
</evidence>
<keyword evidence="6" id="KW-0436">Ligase</keyword>
<dbReference type="SMART" id="SM00822">
    <property type="entry name" value="PKS_KR"/>
    <property type="match status" value="1"/>
</dbReference>
<dbReference type="PROSITE" id="PS00606">
    <property type="entry name" value="KS3_1"/>
    <property type="match status" value="1"/>
</dbReference>
<dbReference type="NCBIfam" id="TIGR01733">
    <property type="entry name" value="AA-adenyl-dom"/>
    <property type="match status" value="1"/>
</dbReference>
<dbReference type="SUPFAM" id="SSF51735">
    <property type="entry name" value="NAD(P)-binding Rossmann-fold domains"/>
    <property type="match status" value="1"/>
</dbReference>
<dbReference type="PANTHER" id="PTHR43775:SF37">
    <property type="entry name" value="SI:DKEY-61P9.11"/>
    <property type="match status" value="1"/>
</dbReference>
<dbReference type="InterPro" id="IPR009081">
    <property type="entry name" value="PP-bd_ACP"/>
</dbReference>
<dbReference type="PANTHER" id="PTHR43775">
    <property type="entry name" value="FATTY ACID SYNTHASE"/>
    <property type="match status" value="1"/>
</dbReference>
<feature type="domain" description="PKS/mFAS DH" evidence="12">
    <location>
        <begin position="2205"/>
        <end position="2484"/>
    </location>
</feature>
<dbReference type="InterPro" id="IPR054514">
    <property type="entry name" value="RhiE-like_linker"/>
</dbReference>
<dbReference type="InterPro" id="IPR010071">
    <property type="entry name" value="AA_adenyl_dom"/>
</dbReference>
<evidence type="ECO:0000313" key="14">
    <source>
        <dbReference type="Proteomes" id="UP001501175"/>
    </source>
</evidence>
<dbReference type="Pfam" id="PF21394">
    <property type="entry name" value="Beta-ketacyl_N"/>
    <property type="match status" value="1"/>
</dbReference>
<protein>
    <recommendedName>
        <fullName evidence="15">Amino acid adenylation domain-containing protein</fullName>
    </recommendedName>
</protein>
<dbReference type="PROSITE" id="PS50075">
    <property type="entry name" value="CARRIER"/>
    <property type="match status" value="1"/>
</dbReference>
<evidence type="ECO:0008006" key="15">
    <source>
        <dbReference type="Google" id="ProtNLM"/>
    </source>
</evidence>
<dbReference type="InterPro" id="IPR018201">
    <property type="entry name" value="Ketoacyl_synth_AS"/>
</dbReference>
<keyword evidence="7" id="KW-0808">Transferase</keyword>
<dbReference type="Pfam" id="PF00501">
    <property type="entry name" value="AMP-binding"/>
    <property type="match status" value="1"/>
</dbReference>
<feature type="domain" description="Ketosynthase family 3 (KS3)" evidence="11">
    <location>
        <begin position="1608"/>
        <end position="2044"/>
    </location>
</feature>
<dbReference type="InterPro" id="IPR057737">
    <property type="entry name" value="Condensation_MtbB-like"/>
</dbReference>
<dbReference type="Gene3D" id="3.40.50.720">
    <property type="entry name" value="NAD(P)-binding Rossmann-like Domain"/>
    <property type="match status" value="1"/>
</dbReference>
<evidence type="ECO:0000256" key="7">
    <source>
        <dbReference type="ARBA" id="ARBA00022679"/>
    </source>
</evidence>
<evidence type="ECO:0000256" key="3">
    <source>
        <dbReference type="ARBA" id="ARBA00022450"/>
    </source>
</evidence>
<dbReference type="CDD" id="cd08953">
    <property type="entry name" value="KR_2_SDR_x"/>
    <property type="match status" value="1"/>
</dbReference>
<evidence type="ECO:0000256" key="9">
    <source>
        <dbReference type="PROSITE-ProRule" id="PRU01363"/>
    </source>
</evidence>
<dbReference type="Pfam" id="PF22336">
    <property type="entry name" value="RhiE-like_linker"/>
    <property type="match status" value="1"/>
</dbReference>
<dbReference type="EMBL" id="BAABHD010000072">
    <property type="protein sequence ID" value="GAA4462941.1"/>
    <property type="molecule type" value="Genomic_DNA"/>
</dbReference>